<dbReference type="InterPro" id="IPR009057">
    <property type="entry name" value="Homeodomain-like_sf"/>
</dbReference>
<sequence>MVHDNLLDEMAKILQKSNKQTVKKKKIIEVAIATFAEKGYSNTSTSEIAKKAGVAEGTIFKHYGTKENLLLAIMVPFLKEFFPAMADELFEELLDEERSFEEFLRSFMTNRNTFFSKNREIFQVVIKEMIYKEELRHELLPYIAEAASKRLVNVIEIFKQRGEIKDVPNESILKMLSTVMGGFFVSNFVLLNKSSVSKSEIDEVVLFILNGLGQSH</sequence>
<evidence type="ECO:0000313" key="4">
    <source>
        <dbReference type="EMBL" id="RAW10103.1"/>
    </source>
</evidence>
<reference evidence="4 5" key="1">
    <citation type="submission" date="2018-04" db="EMBL/GenBank/DDBJ databases">
        <title>Paenibacillus taichungensis Genome sequencing and assembly.</title>
        <authorList>
            <person name="Xu J."/>
            <person name="Rensing C."/>
            <person name="Mazhar H.S."/>
        </authorList>
    </citation>
    <scope>NUCLEOTIDE SEQUENCE [LARGE SCALE GENOMIC DNA]</scope>
    <source>
        <strain evidence="4 5">NC1</strain>
    </source>
</reference>
<protein>
    <submittedName>
        <fullName evidence="4">TetR/AcrR family transcriptional regulator</fullName>
    </submittedName>
</protein>
<feature type="domain" description="HTH tetR-type" evidence="3">
    <location>
        <begin position="21"/>
        <end position="81"/>
    </location>
</feature>
<dbReference type="GO" id="GO:0003677">
    <property type="term" value="F:DNA binding"/>
    <property type="evidence" value="ECO:0007669"/>
    <property type="project" value="UniProtKB-UniRule"/>
</dbReference>
<dbReference type="InterPro" id="IPR050624">
    <property type="entry name" value="HTH-type_Tx_Regulator"/>
</dbReference>
<dbReference type="PANTHER" id="PTHR43479:SF11">
    <property type="entry name" value="ACREF_ENVCD OPERON REPRESSOR-RELATED"/>
    <property type="match status" value="1"/>
</dbReference>
<dbReference type="InterPro" id="IPR036271">
    <property type="entry name" value="Tet_transcr_reg_TetR-rel_C_sf"/>
</dbReference>
<dbReference type="Proteomes" id="UP000250642">
    <property type="component" value="Unassembled WGS sequence"/>
</dbReference>
<proteinExistence type="predicted"/>
<gene>
    <name evidence="4" type="ORF">DC345_28975</name>
</gene>
<evidence type="ECO:0000256" key="1">
    <source>
        <dbReference type="ARBA" id="ARBA00023125"/>
    </source>
</evidence>
<dbReference type="EMBL" id="QEVW01000026">
    <property type="protein sequence ID" value="RAW10103.1"/>
    <property type="molecule type" value="Genomic_DNA"/>
</dbReference>
<keyword evidence="1 2" id="KW-0238">DNA-binding</keyword>
<organism evidence="4 5">
    <name type="scientific">Paenibacillus taichungensis</name>
    <dbReference type="NCBI Taxonomy" id="484184"/>
    <lineage>
        <taxon>Bacteria</taxon>
        <taxon>Bacillati</taxon>
        <taxon>Bacillota</taxon>
        <taxon>Bacilli</taxon>
        <taxon>Bacillales</taxon>
        <taxon>Paenibacillaceae</taxon>
        <taxon>Paenibacillus</taxon>
    </lineage>
</organism>
<dbReference type="PROSITE" id="PS50977">
    <property type="entry name" value="HTH_TETR_2"/>
    <property type="match status" value="1"/>
</dbReference>
<dbReference type="InterPro" id="IPR001647">
    <property type="entry name" value="HTH_TetR"/>
</dbReference>
<evidence type="ECO:0000259" key="3">
    <source>
        <dbReference type="PROSITE" id="PS50977"/>
    </source>
</evidence>
<dbReference type="SUPFAM" id="SSF48498">
    <property type="entry name" value="Tetracyclin repressor-like, C-terminal domain"/>
    <property type="match status" value="1"/>
</dbReference>
<dbReference type="Gene3D" id="1.10.357.10">
    <property type="entry name" value="Tetracycline Repressor, domain 2"/>
    <property type="match status" value="1"/>
</dbReference>
<evidence type="ECO:0000313" key="5">
    <source>
        <dbReference type="Proteomes" id="UP000250642"/>
    </source>
</evidence>
<name>A0A329QCI8_9BACL</name>
<dbReference type="SUPFAM" id="SSF46689">
    <property type="entry name" value="Homeodomain-like"/>
    <property type="match status" value="1"/>
</dbReference>
<evidence type="ECO:0000256" key="2">
    <source>
        <dbReference type="PROSITE-ProRule" id="PRU00335"/>
    </source>
</evidence>
<dbReference type="AlphaFoldDB" id="A0A329QCI8"/>
<accession>A0A329QCI8</accession>
<dbReference type="PRINTS" id="PR00455">
    <property type="entry name" value="HTHTETR"/>
</dbReference>
<dbReference type="Pfam" id="PF00440">
    <property type="entry name" value="TetR_N"/>
    <property type="match status" value="1"/>
</dbReference>
<dbReference type="PANTHER" id="PTHR43479">
    <property type="entry name" value="ACREF/ENVCD OPERON REPRESSOR-RELATED"/>
    <property type="match status" value="1"/>
</dbReference>
<feature type="DNA-binding region" description="H-T-H motif" evidence="2">
    <location>
        <begin position="44"/>
        <end position="63"/>
    </location>
</feature>
<comment type="caution">
    <text evidence="4">The sequence shown here is derived from an EMBL/GenBank/DDBJ whole genome shotgun (WGS) entry which is preliminary data.</text>
</comment>